<evidence type="ECO:0000256" key="3">
    <source>
        <dbReference type="ARBA" id="ARBA00022705"/>
    </source>
</evidence>
<dbReference type="Pfam" id="PF18137">
    <property type="entry name" value="WHD_ORC"/>
    <property type="match status" value="1"/>
</dbReference>
<dbReference type="GO" id="GO:0031261">
    <property type="term" value="C:DNA replication preinitiation complex"/>
    <property type="evidence" value="ECO:0007669"/>
    <property type="project" value="TreeGrafter"/>
</dbReference>
<comment type="similarity">
    <text evidence="2">Belongs to the ORC3 family.</text>
</comment>
<organism evidence="8">
    <name type="scientific">Albugo laibachii Nc14</name>
    <dbReference type="NCBI Taxonomy" id="890382"/>
    <lineage>
        <taxon>Eukaryota</taxon>
        <taxon>Sar</taxon>
        <taxon>Stramenopiles</taxon>
        <taxon>Oomycota</taxon>
        <taxon>Peronosporomycetes</taxon>
        <taxon>Albuginales</taxon>
        <taxon>Albuginaceae</taxon>
        <taxon>Albugo</taxon>
    </lineage>
</organism>
<evidence type="ECO:0000256" key="2">
    <source>
        <dbReference type="ARBA" id="ARBA00010977"/>
    </source>
</evidence>
<sequence length="995" mass="115728">MSLPVGIIVRWPKSFASDAQKKDECHHKLNSPFQSSFTNKNAKFTHCALQEMAYLSAVKQMHAKVHHVLTEANTFSLNRIIGYLNAYQAAIVHTEVFDSGLYPVAVLETGITNTFDHSWVHAMTQKLLLDAFQPVIVLHEQEIAGLVTARGLLEWLLLQFQLDHYGLEREILWLRQQCEHHNITLPKLSWSPRLFAYNCDFGKNEVESKNRKSIQAVISDPKDKEGETAFIRYVCERTAQSVKKETEVYQYWLRDRTVTELLQIFHQEVKFRAVSSKSLMKDRYPALYIRNKLWKRFLRFIISRFEADVEFCDLDTETLILTFTEWTGRLQQWLQATESEALLYSCGIKTRSLSFQLAFTLNFILHRFRRMLQATIQDLNNSDQSKPLEDLEQRRRLMLDLDEKLHTFQFRYGFSPSSDPLSDREKSPQLLVFVFEQAQAIHNRVLDDFVLIWNDFEDNRFPSMTRFGFVLGVSSATASNAHQISGPHLPSALQSLSLDLVTHVEVEVFSLQNFSDCFDRVIEQLFVEMALPVRLSGAVLEWLCDEASNGMIYSMHQLIHRLQLLLFFHFQSTPSSFLGHFQVKSHWHHPLHTSHTSLHPSEALCHAETCEKESWTHVHEAYELATHRRRDKNARDENALFENLMHSIWNLLDENERRLMLQSLQDTCQVTEDQVVGQLQTLQDAHNSWACGWKCFLAVFSRLEVKLPREERFACLKAALDGQLSCTDGIDTFESVGSKSSIWDTTPVLSRLCRTLQNVSFGDLSHLLEDWKLIFQTHSIPVDTSVEEACHLCHYMADLLETTTNASASGQARTIEKTMEHHVRMEVSTLFREHILNVLLLESAYRQRTNLMWRSSALAEHQLEVTHRHIRLRHYDALQHVFKCPTTMNQLSWKTDVAITYQFYAQSPSMHICIDDWHQFFVESLVKMEETSFEAYKSNRELQNLAYERPCTVAQEYAARFFRVLCIFRHLGLLKQNDKALGGKQEQFVEKMVFL</sequence>
<dbReference type="GO" id="GO:0003688">
    <property type="term" value="F:DNA replication origin binding"/>
    <property type="evidence" value="ECO:0007669"/>
    <property type="project" value="TreeGrafter"/>
</dbReference>
<reference evidence="8" key="1">
    <citation type="journal article" date="2011" name="PLoS Biol.">
        <title>Gene gain and loss during evolution of obligate parasitism in the white rust pathogen of Arabidopsis thaliana.</title>
        <authorList>
            <person name="Kemen E."/>
            <person name="Gardiner A."/>
            <person name="Schultz-Larsen T."/>
            <person name="Kemen A.C."/>
            <person name="Balmuth A.L."/>
            <person name="Robert-Seilaniantz A."/>
            <person name="Bailey K."/>
            <person name="Holub E."/>
            <person name="Studholme D.J."/>
            <person name="Maclean D."/>
            <person name="Jones J.D."/>
        </authorList>
    </citation>
    <scope>NUCLEOTIDE SEQUENCE</scope>
</reference>
<evidence type="ECO:0000256" key="5">
    <source>
        <dbReference type="ARBA" id="ARBA00023242"/>
    </source>
</evidence>
<dbReference type="GO" id="GO:0006270">
    <property type="term" value="P:DNA replication initiation"/>
    <property type="evidence" value="ECO:0007669"/>
    <property type="project" value="TreeGrafter"/>
</dbReference>
<dbReference type="AlphaFoldDB" id="F0W9K8"/>
<evidence type="ECO:0000259" key="6">
    <source>
        <dbReference type="Pfam" id="PF07034"/>
    </source>
</evidence>
<keyword evidence="3" id="KW-0235">DNA replication</keyword>
<gene>
    <name evidence="8" type="primary">AlNc14C40G3463</name>
    <name evidence="8" type="ORF">ALNC14_039690</name>
</gene>
<accession>F0W9K8</accession>
<dbReference type="EMBL" id="FR824085">
    <property type="protein sequence ID" value="CCA17826.1"/>
    <property type="molecule type" value="Genomic_DNA"/>
</dbReference>
<dbReference type="HOGENOM" id="CLU_311365_0_0_1"/>
<comment type="subcellular location">
    <subcellularLocation>
        <location evidence="1">Nucleus</location>
    </subcellularLocation>
</comment>
<evidence type="ECO:0000256" key="4">
    <source>
        <dbReference type="ARBA" id="ARBA00023125"/>
    </source>
</evidence>
<reference evidence="8" key="2">
    <citation type="submission" date="2011-02" db="EMBL/GenBank/DDBJ databases">
        <authorList>
            <person name="MacLean D."/>
        </authorList>
    </citation>
    <scope>NUCLEOTIDE SEQUENCE</scope>
</reference>
<dbReference type="GO" id="GO:0005664">
    <property type="term" value="C:nuclear origin of replication recognition complex"/>
    <property type="evidence" value="ECO:0007669"/>
    <property type="project" value="InterPro"/>
</dbReference>
<proteinExistence type="inferred from homology"/>
<name>F0W9K8_9STRA</name>
<keyword evidence="4" id="KW-0238">DNA-binding</keyword>
<dbReference type="PANTHER" id="PTHR12748">
    <property type="entry name" value="ORIGIN RECOGNITION COMPLEX SUBUNIT 3"/>
    <property type="match status" value="1"/>
</dbReference>
<evidence type="ECO:0000256" key="1">
    <source>
        <dbReference type="ARBA" id="ARBA00004123"/>
    </source>
</evidence>
<dbReference type="InterPro" id="IPR020795">
    <property type="entry name" value="ORC3"/>
</dbReference>
<dbReference type="Pfam" id="PF07034">
    <property type="entry name" value="ORC3_N"/>
    <property type="match status" value="1"/>
</dbReference>
<keyword evidence="5" id="KW-0539">Nucleus</keyword>
<evidence type="ECO:0000313" key="8">
    <source>
        <dbReference type="EMBL" id="CCA17826.1"/>
    </source>
</evidence>
<dbReference type="GO" id="GO:0005656">
    <property type="term" value="C:nuclear pre-replicative complex"/>
    <property type="evidence" value="ECO:0007669"/>
    <property type="project" value="TreeGrafter"/>
</dbReference>
<evidence type="ECO:0000259" key="7">
    <source>
        <dbReference type="Pfam" id="PF18137"/>
    </source>
</evidence>
<feature type="domain" description="Origin recognition complex subunit 3 N-terminal" evidence="6">
    <location>
        <begin position="360"/>
        <end position="578"/>
    </location>
</feature>
<protein>
    <submittedName>
        <fullName evidence="8">Uncharacterized protein AlNc14C40G3463</fullName>
    </submittedName>
</protein>
<dbReference type="InterPro" id="IPR045667">
    <property type="entry name" value="ORC3_N"/>
</dbReference>
<dbReference type="PANTHER" id="PTHR12748:SF0">
    <property type="entry name" value="ORIGIN RECOGNITION COMPLEX SUBUNIT 3"/>
    <property type="match status" value="1"/>
</dbReference>
<dbReference type="InterPro" id="IPR040855">
    <property type="entry name" value="ORC_WH_C"/>
</dbReference>
<feature type="domain" description="Origin recognition complex subunit 3 winged helix C-terminal" evidence="7">
    <location>
        <begin position="881"/>
        <end position="994"/>
    </location>
</feature>